<dbReference type="Proteomes" id="UP000189229">
    <property type="component" value="Unassembled WGS sequence"/>
</dbReference>
<dbReference type="AlphaFoldDB" id="A0A1V3WK28"/>
<dbReference type="EMBL" id="MVBN01000001">
    <property type="protein sequence ID" value="OOK83368.1"/>
    <property type="molecule type" value="Genomic_DNA"/>
</dbReference>
<evidence type="ECO:0000313" key="1">
    <source>
        <dbReference type="EMBL" id="OOK67275.1"/>
    </source>
</evidence>
<accession>A0A1V3WK28</accession>
<comment type="caution">
    <text evidence="1">The sequence shown here is derived from an EMBL/GenBank/DDBJ whole genome shotgun (WGS) entry which is preliminary data.</text>
</comment>
<protein>
    <submittedName>
        <fullName evidence="1">Uncharacterized protein</fullName>
    </submittedName>
</protein>
<evidence type="ECO:0000313" key="3">
    <source>
        <dbReference type="Proteomes" id="UP000188532"/>
    </source>
</evidence>
<gene>
    <name evidence="2" type="ORF">BZL29_0103</name>
    <name evidence="1" type="ORF">BZL30_7856</name>
</gene>
<proteinExistence type="predicted"/>
<reference evidence="3 4" key="1">
    <citation type="submission" date="2017-02" db="EMBL/GenBank/DDBJ databases">
        <title>Complete genome sequences of Mycobacterium kansasii strains isolated from rhesus macaques.</title>
        <authorList>
            <person name="Panda A."/>
            <person name="Nagaraj S."/>
            <person name="Zhao X."/>
            <person name="Tettelin H."/>
            <person name="Detolla L.J."/>
        </authorList>
    </citation>
    <scope>NUCLEOTIDE SEQUENCE [LARGE SCALE GENOMIC DNA]</scope>
    <source>
        <strain evidence="2 3">11-3469</strain>
        <strain evidence="1 4">11-3813</strain>
    </source>
</reference>
<evidence type="ECO:0000313" key="2">
    <source>
        <dbReference type="EMBL" id="OOK83368.1"/>
    </source>
</evidence>
<organism evidence="1 4">
    <name type="scientific">Mycobacterium kansasii</name>
    <dbReference type="NCBI Taxonomy" id="1768"/>
    <lineage>
        <taxon>Bacteria</taxon>
        <taxon>Bacillati</taxon>
        <taxon>Actinomycetota</taxon>
        <taxon>Actinomycetes</taxon>
        <taxon>Mycobacteriales</taxon>
        <taxon>Mycobacteriaceae</taxon>
        <taxon>Mycobacterium</taxon>
    </lineage>
</organism>
<evidence type="ECO:0000313" key="4">
    <source>
        <dbReference type="Proteomes" id="UP000189229"/>
    </source>
</evidence>
<dbReference type="Proteomes" id="UP000188532">
    <property type="component" value="Unassembled WGS sequence"/>
</dbReference>
<name>A0A1V3WK28_MYCKA</name>
<dbReference type="EMBL" id="MVBM01000008">
    <property type="protein sequence ID" value="OOK67275.1"/>
    <property type="molecule type" value="Genomic_DNA"/>
</dbReference>
<sequence>MESGRIAQLFLQIPSSDVFVRLTSRFVVFGSVLPATRLTSAA</sequence>